<accession>A0A151UB69</accession>
<dbReference type="Proteomes" id="UP000075243">
    <property type="component" value="Chromosome 1"/>
</dbReference>
<evidence type="ECO:0000313" key="1">
    <source>
        <dbReference type="EMBL" id="KYP76524.1"/>
    </source>
</evidence>
<dbReference type="Gramene" id="C.cajan_20170.t">
    <property type="protein sequence ID" value="C.cajan_20170.t.cds1"/>
    <property type="gene ID" value="C.cajan_20170"/>
</dbReference>
<name>A0A151UB69_CAJCA</name>
<dbReference type="EMBL" id="CM003603">
    <property type="protein sequence ID" value="KYP76524.1"/>
    <property type="molecule type" value="Genomic_DNA"/>
</dbReference>
<dbReference type="PANTHER" id="PTHR11439">
    <property type="entry name" value="GAG-POL-RELATED RETROTRANSPOSON"/>
    <property type="match status" value="1"/>
</dbReference>
<sequence>MYSHTCTRLDISFVIEMLGQFQSNLGINHWKVAKKDFRHLQGTKYYMLTYRRLDYLEVVDYLDLDYTRCIGLRKSSFEYIFLLVGGAISWKSVKQSMIATSTMEAKFVAFEPTIQALWSQKFTLGFGIINNKARSSKIYCDNSTIFFFYMNDNT</sequence>
<dbReference type="PANTHER" id="PTHR11439:SF467">
    <property type="entry name" value="INTEGRASE CATALYTIC DOMAIN-CONTAINING PROTEIN"/>
    <property type="match status" value="1"/>
</dbReference>
<dbReference type="CDD" id="cd09272">
    <property type="entry name" value="RNase_HI_RT_Ty1"/>
    <property type="match status" value="1"/>
</dbReference>
<gene>
    <name evidence="1" type="ORF">KK1_020769</name>
</gene>
<evidence type="ECO:0000313" key="2">
    <source>
        <dbReference type="Proteomes" id="UP000075243"/>
    </source>
</evidence>
<proteinExistence type="predicted"/>
<dbReference type="AlphaFoldDB" id="A0A151UB69"/>
<keyword evidence="2" id="KW-1185">Reference proteome</keyword>
<protein>
    <submittedName>
        <fullName evidence="1">Retrovirus-related Pol polyprotein from transposon TNT 1-94</fullName>
    </submittedName>
</protein>
<reference evidence="1 2" key="1">
    <citation type="journal article" date="2012" name="Nat. Biotechnol.">
        <title>Draft genome sequence of pigeonpea (Cajanus cajan), an orphan legume crop of resource-poor farmers.</title>
        <authorList>
            <person name="Varshney R.K."/>
            <person name="Chen W."/>
            <person name="Li Y."/>
            <person name="Bharti A.K."/>
            <person name="Saxena R.K."/>
            <person name="Schlueter J.A."/>
            <person name="Donoghue M.T."/>
            <person name="Azam S."/>
            <person name="Fan G."/>
            <person name="Whaley A.M."/>
            <person name="Farmer A.D."/>
            <person name="Sheridan J."/>
            <person name="Iwata A."/>
            <person name="Tuteja R."/>
            <person name="Penmetsa R.V."/>
            <person name="Wu W."/>
            <person name="Upadhyaya H.D."/>
            <person name="Yang S.P."/>
            <person name="Shah T."/>
            <person name="Saxena K.B."/>
            <person name="Michael T."/>
            <person name="McCombie W.R."/>
            <person name="Yang B."/>
            <person name="Zhang G."/>
            <person name="Yang H."/>
            <person name="Wang J."/>
            <person name="Spillane C."/>
            <person name="Cook D.R."/>
            <person name="May G.D."/>
            <person name="Xu X."/>
            <person name="Jackson S.A."/>
        </authorList>
    </citation>
    <scope>NUCLEOTIDE SEQUENCE [LARGE SCALE GENOMIC DNA]</scope>
    <source>
        <strain evidence="2">cv. Asha</strain>
    </source>
</reference>
<organism evidence="1 2">
    <name type="scientific">Cajanus cajan</name>
    <name type="common">Pigeon pea</name>
    <name type="synonym">Cajanus indicus</name>
    <dbReference type="NCBI Taxonomy" id="3821"/>
    <lineage>
        <taxon>Eukaryota</taxon>
        <taxon>Viridiplantae</taxon>
        <taxon>Streptophyta</taxon>
        <taxon>Embryophyta</taxon>
        <taxon>Tracheophyta</taxon>
        <taxon>Spermatophyta</taxon>
        <taxon>Magnoliopsida</taxon>
        <taxon>eudicotyledons</taxon>
        <taxon>Gunneridae</taxon>
        <taxon>Pentapetalae</taxon>
        <taxon>rosids</taxon>
        <taxon>fabids</taxon>
        <taxon>Fabales</taxon>
        <taxon>Fabaceae</taxon>
        <taxon>Papilionoideae</taxon>
        <taxon>50 kb inversion clade</taxon>
        <taxon>NPAAA clade</taxon>
        <taxon>indigoferoid/millettioid clade</taxon>
        <taxon>Phaseoleae</taxon>
        <taxon>Cajanus</taxon>
    </lineage>
</organism>